<organism evidence="1 2">
    <name type="scientific">Bifidobacterium tibiigranuli</name>
    <dbReference type="NCBI Taxonomy" id="2172043"/>
    <lineage>
        <taxon>Bacteria</taxon>
        <taxon>Bacillati</taxon>
        <taxon>Actinomycetota</taxon>
        <taxon>Actinomycetes</taxon>
        <taxon>Bifidobacteriales</taxon>
        <taxon>Bifidobacteriaceae</taxon>
        <taxon>Bifidobacterium</taxon>
    </lineage>
</organism>
<evidence type="ECO:0000313" key="1">
    <source>
        <dbReference type="EMBL" id="KAE8129659.1"/>
    </source>
</evidence>
<name>A0A5N6RXW9_9BIFI</name>
<proteinExistence type="predicted"/>
<dbReference type="EMBL" id="QDAG01000002">
    <property type="protein sequence ID" value="KAE8129659.1"/>
    <property type="molecule type" value="Genomic_DNA"/>
</dbReference>
<gene>
    <name evidence="1" type="ORF">DDE84_02340</name>
</gene>
<comment type="caution">
    <text evidence="1">The sequence shown here is derived from an EMBL/GenBank/DDBJ whole genome shotgun (WGS) entry which is preliminary data.</text>
</comment>
<accession>A0A5N6RXW9</accession>
<keyword evidence="2" id="KW-1185">Reference proteome</keyword>
<sequence length="65" mass="7878">MLTIFELFRLCMLHSRTARDHYLLTFVLYVLKYKQSMALLLRIRKAGKTTGHVLHWSLVRMHMRM</sequence>
<reference evidence="1 2" key="1">
    <citation type="submission" date="2018-04" db="EMBL/GenBank/DDBJ databases">
        <authorList>
            <person name="Eckel V.P."/>
            <person name="Vogel R.F."/>
        </authorList>
    </citation>
    <scope>NUCLEOTIDE SEQUENCE [LARGE SCALE GENOMIC DNA]</scope>
    <source>
        <strain evidence="2">TMW 2.1764</strain>
    </source>
</reference>
<evidence type="ECO:0000313" key="2">
    <source>
        <dbReference type="Proteomes" id="UP000325415"/>
    </source>
</evidence>
<protein>
    <submittedName>
        <fullName evidence="1">Uncharacterized protein</fullName>
    </submittedName>
</protein>
<dbReference type="Proteomes" id="UP000325415">
    <property type="component" value="Unassembled WGS sequence"/>
</dbReference>
<dbReference type="AlphaFoldDB" id="A0A5N6RXW9"/>